<dbReference type="GO" id="GO:0042392">
    <property type="term" value="F:sphingosine-1-phosphate phosphatase activity"/>
    <property type="evidence" value="ECO:0007669"/>
    <property type="project" value="TreeGrafter"/>
</dbReference>
<organism evidence="4 5">
    <name type="scientific">Paramecium octaurelia</name>
    <dbReference type="NCBI Taxonomy" id="43137"/>
    <lineage>
        <taxon>Eukaryota</taxon>
        <taxon>Sar</taxon>
        <taxon>Alveolata</taxon>
        <taxon>Ciliophora</taxon>
        <taxon>Intramacronucleata</taxon>
        <taxon>Oligohymenophorea</taxon>
        <taxon>Peniculida</taxon>
        <taxon>Parameciidae</taxon>
        <taxon>Paramecium</taxon>
    </lineage>
</organism>
<feature type="transmembrane region" description="Helical" evidence="2">
    <location>
        <begin position="257"/>
        <end position="275"/>
    </location>
</feature>
<evidence type="ECO:0000259" key="3">
    <source>
        <dbReference type="Pfam" id="PF01569"/>
    </source>
</evidence>
<dbReference type="PANTHER" id="PTHR14969">
    <property type="entry name" value="SPHINGOSINE-1-PHOSPHATE PHOSPHOHYDROLASE"/>
    <property type="match status" value="1"/>
</dbReference>
<sequence>MHKQQPQQEAQNFKPQIKKADSFDEEDKLEIIKQGYGINEALKLDILEYYKSSRQQQEFKNPADFIKHRLDSKYGPYWFVFMWDRKDNLNAQFSYYNNDDKVFEFELYGWHNLIYSFNQGPPVKYQPQSNGQTLPQFNMQYNMQSYDHNYPQQDQQYNGPSKCLNEKYKIKEVENNKMRKPPFEHCLDCPIIIKLMDACPLSPFWQIVQEEGLSGLADASLLYELFMVIISLVPWICGLILGILLLKRRDMRSLIRVLTHLCAHITCDVVKVVYFKEDRPDGSCSLKYGLPSCHSIFAGLYTSWVLIEILVIGMKLKTRHIIAVISMLIVPYSRIYLIYHTLKQCIYGWTIGLIFAIVGLTFHHQCKKRRKNKQVKVKQ</sequence>
<keyword evidence="2" id="KW-0812">Transmembrane</keyword>
<dbReference type="Pfam" id="PF01569">
    <property type="entry name" value="PAP2"/>
    <property type="match status" value="1"/>
</dbReference>
<dbReference type="PANTHER" id="PTHR14969:SF13">
    <property type="entry name" value="AT30094P"/>
    <property type="match status" value="1"/>
</dbReference>
<feature type="transmembrane region" description="Helical" evidence="2">
    <location>
        <begin position="295"/>
        <end position="314"/>
    </location>
</feature>
<feature type="region of interest" description="Disordered" evidence="1">
    <location>
        <begin position="1"/>
        <end position="21"/>
    </location>
</feature>
<feature type="transmembrane region" description="Helical" evidence="2">
    <location>
        <begin position="346"/>
        <end position="363"/>
    </location>
</feature>
<feature type="transmembrane region" description="Helical" evidence="2">
    <location>
        <begin position="321"/>
        <end position="340"/>
    </location>
</feature>
<comment type="caution">
    <text evidence="4">The sequence shown here is derived from an EMBL/GenBank/DDBJ whole genome shotgun (WGS) entry which is preliminary data.</text>
</comment>
<evidence type="ECO:0000256" key="2">
    <source>
        <dbReference type="SAM" id="Phobius"/>
    </source>
</evidence>
<evidence type="ECO:0000313" key="4">
    <source>
        <dbReference type="EMBL" id="CAD8138103.1"/>
    </source>
</evidence>
<dbReference type="AlphaFoldDB" id="A0A8S1SDF0"/>
<feature type="transmembrane region" description="Helical" evidence="2">
    <location>
        <begin position="221"/>
        <end position="245"/>
    </location>
</feature>
<accession>A0A8S1SDF0</accession>
<dbReference type="Proteomes" id="UP000683925">
    <property type="component" value="Unassembled WGS sequence"/>
</dbReference>
<dbReference type="OrthoDB" id="302705at2759"/>
<keyword evidence="2" id="KW-0472">Membrane</keyword>
<keyword evidence="2" id="KW-1133">Transmembrane helix</keyword>
<name>A0A8S1SDF0_PAROT</name>
<reference evidence="4" key="1">
    <citation type="submission" date="2021-01" db="EMBL/GenBank/DDBJ databases">
        <authorList>
            <consortium name="Genoscope - CEA"/>
            <person name="William W."/>
        </authorList>
    </citation>
    <scope>NUCLEOTIDE SEQUENCE</scope>
</reference>
<feature type="domain" description="Phosphatidic acid phosphatase type 2/haloperoxidase" evidence="3">
    <location>
        <begin position="280"/>
        <end position="365"/>
    </location>
</feature>
<evidence type="ECO:0000313" key="5">
    <source>
        <dbReference type="Proteomes" id="UP000683925"/>
    </source>
</evidence>
<gene>
    <name evidence="4" type="ORF">POCTA_138.1.T0090186</name>
</gene>
<dbReference type="EMBL" id="CAJJDP010000008">
    <property type="protein sequence ID" value="CAD8138103.1"/>
    <property type="molecule type" value="Genomic_DNA"/>
</dbReference>
<keyword evidence="5" id="KW-1185">Reference proteome</keyword>
<evidence type="ECO:0000256" key="1">
    <source>
        <dbReference type="SAM" id="MobiDB-lite"/>
    </source>
</evidence>
<feature type="compositionally biased region" description="Polar residues" evidence="1">
    <location>
        <begin position="1"/>
        <end position="14"/>
    </location>
</feature>
<protein>
    <recommendedName>
        <fullName evidence="3">Phosphatidic acid phosphatase type 2/haloperoxidase domain-containing protein</fullName>
    </recommendedName>
</protein>
<proteinExistence type="predicted"/>
<dbReference type="InterPro" id="IPR000326">
    <property type="entry name" value="PAP2/HPO"/>
</dbReference>